<keyword evidence="4" id="KW-0067">ATP-binding</keyword>
<evidence type="ECO:0000256" key="2">
    <source>
        <dbReference type="ARBA" id="ARBA00022741"/>
    </source>
</evidence>
<gene>
    <name evidence="8" type="primary">pknA_2</name>
    <name evidence="8" type="ORF">Mal15_09890</name>
</gene>
<dbReference type="PANTHER" id="PTHR11042">
    <property type="entry name" value="EUKARYOTIC TRANSLATION INITIATION FACTOR 2-ALPHA KINASE EIF2-ALPHA KINASE -RELATED"/>
    <property type="match status" value="1"/>
</dbReference>
<feature type="compositionally biased region" description="Polar residues" evidence="6">
    <location>
        <begin position="28"/>
        <end position="37"/>
    </location>
</feature>
<dbReference type="PROSITE" id="PS00108">
    <property type="entry name" value="PROTEIN_KINASE_ST"/>
    <property type="match status" value="1"/>
</dbReference>
<protein>
    <submittedName>
        <fullName evidence="8">Serine/threonine-protein kinase PknA</fullName>
        <ecNumber evidence="8">2.7.11.1</ecNumber>
    </submittedName>
</protein>
<dbReference type="PROSITE" id="PS50011">
    <property type="entry name" value="PROTEIN_KINASE_DOM"/>
    <property type="match status" value="1"/>
</dbReference>
<evidence type="ECO:0000256" key="1">
    <source>
        <dbReference type="ARBA" id="ARBA00022679"/>
    </source>
</evidence>
<reference evidence="8 9" key="1">
    <citation type="submission" date="2019-02" db="EMBL/GenBank/DDBJ databases">
        <title>Planctomycetal bacteria perform biofilm scaping via a novel small molecule.</title>
        <authorList>
            <person name="Jeske O."/>
            <person name="Boedeker C."/>
            <person name="Wiegand S."/>
            <person name="Breitling P."/>
            <person name="Kallscheuer N."/>
            <person name="Jogler M."/>
            <person name="Rohde M."/>
            <person name="Petersen J."/>
            <person name="Medema M.H."/>
            <person name="Surup F."/>
            <person name="Jogler C."/>
        </authorList>
    </citation>
    <scope>NUCLEOTIDE SEQUENCE [LARGE SCALE GENOMIC DNA]</scope>
    <source>
        <strain evidence="8 9">Mal15</strain>
    </source>
</reference>
<evidence type="ECO:0000256" key="6">
    <source>
        <dbReference type="SAM" id="MobiDB-lite"/>
    </source>
</evidence>
<dbReference type="InterPro" id="IPR000719">
    <property type="entry name" value="Prot_kinase_dom"/>
</dbReference>
<evidence type="ECO:0000259" key="7">
    <source>
        <dbReference type="PROSITE" id="PS50011"/>
    </source>
</evidence>
<feature type="domain" description="Protein kinase" evidence="7">
    <location>
        <begin position="49"/>
        <end position="328"/>
    </location>
</feature>
<dbReference type="InterPro" id="IPR008271">
    <property type="entry name" value="Ser/Thr_kinase_AS"/>
</dbReference>
<dbReference type="SUPFAM" id="SSF52540">
    <property type="entry name" value="P-loop containing nucleoside triphosphate hydrolases"/>
    <property type="match status" value="1"/>
</dbReference>
<keyword evidence="3 8" id="KW-0418">Kinase</keyword>
<dbReference type="InterPro" id="IPR050339">
    <property type="entry name" value="CC_SR_Kinase"/>
</dbReference>
<name>A0A5B9M8M8_9BACT</name>
<dbReference type="SMART" id="SM00220">
    <property type="entry name" value="S_TKc"/>
    <property type="match status" value="1"/>
</dbReference>
<feature type="region of interest" description="Disordered" evidence="6">
    <location>
        <begin position="1"/>
        <end position="44"/>
    </location>
</feature>
<keyword evidence="1 8" id="KW-0808">Transferase</keyword>
<dbReference type="Gene3D" id="3.40.50.300">
    <property type="entry name" value="P-loop containing nucleotide triphosphate hydrolases"/>
    <property type="match status" value="1"/>
</dbReference>
<keyword evidence="2" id="KW-0547">Nucleotide-binding</keyword>
<organism evidence="8 9">
    <name type="scientific">Stieleria maiorica</name>
    <dbReference type="NCBI Taxonomy" id="2795974"/>
    <lineage>
        <taxon>Bacteria</taxon>
        <taxon>Pseudomonadati</taxon>
        <taxon>Planctomycetota</taxon>
        <taxon>Planctomycetia</taxon>
        <taxon>Pirellulales</taxon>
        <taxon>Pirellulaceae</taxon>
        <taxon>Stieleria</taxon>
    </lineage>
</organism>
<dbReference type="Proteomes" id="UP000321353">
    <property type="component" value="Chromosome"/>
</dbReference>
<evidence type="ECO:0000256" key="3">
    <source>
        <dbReference type="ARBA" id="ARBA00022777"/>
    </source>
</evidence>
<dbReference type="Pfam" id="PF13191">
    <property type="entry name" value="AAA_16"/>
    <property type="match status" value="1"/>
</dbReference>
<dbReference type="GO" id="GO:0005737">
    <property type="term" value="C:cytoplasm"/>
    <property type="evidence" value="ECO:0007669"/>
    <property type="project" value="TreeGrafter"/>
</dbReference>
<evidence type="ECO:0000256" key="5">
    <source>
        <dbReference type="ARBA" id="ARBA00037982"/>
    </source>
</evidence>
<dbReference type="InterPro" id="IPR027417">
    <property type="entry name" value="P-loop_NTPase"/>
</dbReference>
<dbReference type="EC" id="2.7.11.1" evidence="8"/>
<evidence type="ECO:0000256" key="4">
    <source>
        <dbReference type="ARBA" id="ARBA00022840"/>
    </source>
</evidence>
<dbReference type="GO" id="GO:0004674">
    <property type="term" value="F:protein serine/threonine kinase activity"/>
    <property type="evidence" value="ECO:0007669"/>
    <property type="project" value="UniProtKB-EC"/>
</dbReference>
<keyword evidence="9" id="KW-1185">Reference proteome</keyword>
<dbReference type="InterPro" id="IPR011009">
    <property type="entry name" value="Kinase-like_dom_sf"/>
</dbReference>
<dbReference type="Gene3D" id="1.10.510.10">
    <property type="entry name" value="Transferase(Phosphotransferase) domain 1"/>
    <property type="match status" value="1"/>
</dbReference>
<accession>A0A5B9M8M8</accession>
<evidence type="ECO:0000313" key="9">
    <source>
        <dbReference type="Proteomes" id="UP000321353"/>
    </source>
</evidence>
<dbReference type="Gene3D" id="3.30.200.20">
    <property type="entry name" value="Phosphorylase Kinase, domain 1"/>
    <property type="match status" value="1"/>
</dbReference>
<dbReference type="SUPFAM" id="SSF56112">
    <property type="entry name" value="Protein kinase-like (PK-like)"/>
    <property type="match status" value="1"/>
</dbReference>
<proteinExistence type="inferred from homology"/>
<dbReference type="Pfam" id="PF00069">
    <property type="entry name" value="Pkinase"/>
    <property type="match status" value="1"/>
</dbReference>
<sequence length="1290" mass="145015">MDAPPENPSANPSDETFGRPSRNDETRLSNSLESSMRSPLKPGQRFGDFRIRGLIGRGKAGFVYSADDLLAKRRCALKLLCRMSSHDLYRNKLGFRRMTPFRHPCLLRTDRIEIIEKYTVLSMEEVEGETLYSAALRMKDLPPQDAYRRLHSLLHDYAVGLAVMHFGGLVHRDLKPTNLMVRNNGHGVIVDYGLVANCDPETDPDGLRPYIAGTPRYFSPEALWEQSYTPAGDVFSLGLVMLDCLNEISGSDQWLRQGDFADWVRDEDEQTIADAVSGMNEDIPPLLRMAVAGMLSADRTKRPSSLELVAMTKTDDNPIRLVTTHHLFGRERELEQCQRWIREIYRGRTGRLHIHGEAGAGKTRLLDELERQLRQNNWGQVFRVKCRSRENQTLQVLDQIADQIAQRYARTDRESLKLDPVSASILIHSFPQLRHVIVADLAETSFLFSAAPERLDALSAASRLSRELRKVGPLIIIIDDAQWSDHDSDTVWDELQKDTDGSLGIITSSRNPETNQRQPADERVYVGPLPAEAALAFLQTAATRWDANINPAGLQELIDVARGNAFRLQELAEEFRPEGMLHQVEESDDATNSNLGDVDRLWRARFDRLSDDAKSILAFIVTAAAPVSISQLAELSGRGDQVDVSIVELVNQRLVNDDATGTECITVVHDKIADGLIENLDRDELHQAHLAWADLLSKLNRPRDFAARIAGHFYAADQDGAALPFAIMAAENADRAFAKSEAGEWHEKVLQQVAGDAREKHLRDAARCFHEADLPEKAAQHYLTLSEASTDLHERLRFQTLALQLLVRSGQMERARPLLADLAGRFDIRLAPSSGHRSLDDRTELSRLAADLRELDNLDEIGLHLDGTGLQQPIPPISASPEVADEAMPRQDSIEACELHFCNEISRSMAMLDFQGTMRLVLHGAHRALEHGSINDRIHQGAMAQIWSVMLCGRKLSTARQSREALDKMLFRVQGQPADKSTGEIRSAIAFVETLAMRWDAVPDAVDACIVDYIADEKPLRFEIARTRWLRLWSEWHLGRWDTMRSMAHEMVDDARRRNDSYQQLVATVGFSGNAFLLSDGVDELRQRCEDNRRIMTDTGQMELIHFFQWMQSVQQSIYLAKFRTASRLVIDMRQSIGKSPIRRMPLVRVCVDHLTALVSLHLRDRQSDDPLTAPTVVANCLRRLSNLPSEYAQMLAALLSGIERRLSGAPEEAIEAFQRAAELASRQGLFPYQLAAEDGLLNCIKAEADADALCQQMVNHHVQCPEKLERLYTVAPPRPAPDHVRSAVS</sequence>
<evidence type="ECO:0000313" key="8">
    <source>
        <dbReference type="EMBL" id="QEF96959.1"/>
    </source>
</evidence>
<dbReference type="EMBL" id="CP036264">
    <property type="protein sequence ID" value="QEF96959.1"/>
    <property type="molecule type" value="Genomic_DNA"/>
</dbReference>
<dbReference type="InterPro" id="IPR041664">
    <property type="entry name" value="AAA_16"/>
</dbReference>
<comment type="similarity">
    <text evidence="5">Belongs to the protein kinase superfamily. Ser/Thr protein kinase family. GCN2 subfamily.</text>
</comment>
<dbReference type="KEGG" id="smam:Mal15_09890"/>
<dbReference type="GO" id="GO:0005524">
    <property type="term" value="F:ATP binding"/>
    <property type="evidence" value="ECO:0007669"/>
    <property type="project" value="UniProtKB-KW"/>
</dbReference>